<reference evidence="1 2" key="1">
    <citation type="journal article" date="2014" name="Science">
        <title>Plant genetics. Early allopolyploid evolution in the post-Neolithic Brassica napus oilseed genome.</title>
        <authorList>
            <person name="Chalhoub B."/>
            <person name="Denoeud F."/>
            <person name="Liu S."/>
            <person name="Parkin I.A."/>
            <person name="Tang H."/>
            <person name="Wang X."/>
            <person name="Chiquet J."/>
            <person name="Belcram H."/>
            <person name="Tong C."/>
            <person name="Samans B."/>
            <person name="Correa M."/>
            <person name="Da Silva C."/>
            <person name="Just J."/>
            <person name="Falentin C."/>
            <person name="Koh C.S."/>
            <person name="Le Clainche I."/>
            <person name="Bernard M."/>
            <person name="Bento P."/>
            <person name="Noel B."/>
            <person name="Labadie K."/>
            <person name="Alberti A."/>
            <person name="Charles M."/>
            <person name="Arnaud D."/>
            <person name="Guo H."/>
            <person name="Daviaud C."/>
            <person name="Alamery S."/>
            <person name="Jabbari K."/>
            <person name="Zhao M."/>
            <person name="Edger P.P."/>
            <person name="Chelaifa H."/>
            <person name="Tack D."/>
            <person name="Lassalle G."/>
            <person name="Mestiri I."/>
            <person name="Schnel N."/>
            <person name="Le Paslier M.C."/>
            <person name="Fan G."/>
            <person name="Renault V."/>
            <person name="Bayer P.E."/>
            <person name="Golicz A.A."/>
            <person name="Manoli S."/>
            <person name="Lee T.H."/>
            <person name="Thi V.H."/>
            <person name="Chalabi S."/>
            <person name="Hu Q."/>
            <person name="Fan C."/>
            <person name="Tollenaere R."/>
            <person name="Lu Y."/>
            <person name="Battail C."/>
            <person name="Shen J."/>
            <person name="Sidebottom C.H."/>
            <person name="Wang X."/>
            <person name="Canaguier A."/>
            <person name="Chauveau A."/>
            <person name="Berard A."/>
            <person name="Deniot G."/>
            <person name="Guan M."/>
            <person name="Liu Z."/>
            <person name="Sun F."/>
            <person name="Lim Y.P."/>
            <person name="Lyons E."/>
            <person name="Town C.D."/>
            <person name="Bancroft I."/>
            <person name="Wang X."/>
            <person name="Meng J."/>
            <person name="Ma J."/>
            <person name="Pires J.C."/>
            <person name="King G.J."/>
            <person name="Brunel D."/>
            <person name="Delourme R."/>
            <person name="Renard M."/>
            <person name="Aury J.M."/>
            <person name="Adams K.L."/>
            <person name="Batley J."/>
            <person name="Snowdon R.J."/>
            <person name="Tost J."/>
            <person name="Edwards D."/>
            <person name="Zhou Y."/>
            <person name="Hua W."/>
            <person name="Sharpe A.G."/>
            <person name="Paterson A.H."/>
            <person name="Guan C."/>
            <person name="Wincker P."/>
        </authorList>
    </citation>
    <scope>NUCLEOTIDE SEQUENCE [LARGE SCALE GENOMIC DNA]</scope>
    <source>
        <strain evidence="2">cv. Darmor-bzh</strain>
    </source>
</reference>
<dbReference type="PANTHER" id="PTHR48237:SF1">
    <property type="entry name" value="SPC97_SPC98 FAMILY OF SPINDLE POLE BODY (SBP) COMPONENT"/>
    <property type="match status" value="1"/>
</dbReference>
<dbReference type="Proteomes" id="UP000028999">
    <property type="component" value="Unassembled WGS sequence"/>
</dbReference>
<organism evidence="1 2">
    <name type="scientific">Brassica napus</name>
    <name type="common">Rape</name>
    <dbReference type="NCBI Taxonomy" id="3708"/>
    <lineage>
        <taxon>Eukaryota</taxon>
        <taxon>Viridiplantae</taxon>
        <taxon>Streptophyta</taxon>
        <taxon>Embryophyta</taxon>
        <taxon>Tracheophyta</taxon>
        <taxon>Spermatophyta</taxon>
        <taxon>Magnoliopsida</taxon>
        <taxon>eudicotyledons</taxon>
        <taxon>Gunneridae</taxon>
        <taxon>Pentapetalae</taxon>
        <taxon>rosids</taxon>
        <taxon>malvids</taxon>
        <taxon>Brassicales</taxon>
        <taxon>Brassicaceae</taxon>
        <taxon>Brassiceae</taxon>
        <taxon>Brassica</taxon>
    </lineage>
</organism>
<dbReference type="EMBL" id="LK032519">
    <property type="protein sequence ID" value="CDY42247.1"/>
    <property type="molecule type" value="Genomic_DNA"/>
</dbReference>
<dbReference type="PANTHER" id="PTHR48237">
    <property type="entry name" value="GAMMA-TUBULIN COMPLEX COMPONENT"/>
    <property type="match status" value="1"/>
</dbReference>
<dbReference type="PaxDb" id="3708-A0A078HWQ2"/>
<accession>A0A078HWQ2</accession>
<dbReference type="Gramene" id="CDY42247">
    <property type="protein sequence ID" value="CDY42247"/>
    <property type="gene ID" value="GSBRNA2T00074480001"/>
</dbReference>
<protein>
    <submittedName>
        <fullName evidence="1">BnaC02g11680D protein</fullName>
    </submittedName>
</protein>
<name>A0A078HWQ2_BRANA</name>
<proteinExistence type="predicted"/>
<keyword evidence="2" id="KW-1185">Reference proteome</keyword>
<dbReference type="AlphaFoldDB" id="A0A078HWQ2"/>
<sequence length="235" mass="26739">MLMLYGFEKSLQITVEIRRCSSKGGCKFYLYLLLGLDNASKTTLLHMLKDECFYFGVEASPILDWYSTSLRSIRRLKNLALVKSSSRSLGVSRCHYFKNSNSLTISKLEPPLSTQRQPSADDVKKKKTITMLILKKRKILLLRFARNVIDVSLSAKMEELSEVLKNNRTQDISWLCSLSVPELDLFISLKKLAIHRAEISDHDELADHFDLKLICALGMSCIAENVVQSVENSCR</sequence>
<evidence type="ECO:0000313" key="2">
    <source>
        <dbReference type="Proteomes" id="UP000028999"/>
    </source>
</evidence>
<gene>
    <name evidence="1" type="primary">BnaC02g11680D</name>
    <name evidence="1" type="ORF">GSBRNA2T00074480001</name>
</gene>
<evidence type="ECO:0000313" key="1">
    <source>
        <dbReference type="EMBL" id="CDY42247.1"/>
    </source>
</evidence>